<dbReference type="InterPro" id="IPR037522">
    <property type="entry name" value="HD_GYP_dom"/>
</dbReference>
<keyword evidence="1" id="KW-0597">Phosphoprotein</keyword>
<dbReference type="Pfam" id="PF13487">
    <property type="entry name" value="HD_5"/>
    <property type="match status" value="1"/>
</dbReference>
<organism evidence="4 5">
    <name type="scientific">Syntrophorhabdus aromaticivorans</name>
    <dbReference type="NCBI Taxonomy" id="328301"/>
    <lineage>
        <taxon>Bacteria</taxon>
        <taxon>Pseudomonadati</taxon>
        <taxon>Thermodesulfobacteriota</taxon>
        <taxon>Syntrophorhabdia</taxon>
        <taxon>Syntrophorhabdales</taxon>
        <taxon>Syntrophorhabdaceae</taxon>
        <taxon>Syntrophorhabdus</taxon>
    </lineage>
</organism>
<protein>
    <submittedName>
        <fullName evidence="4">Response regulator</fullName>
    </submittedName>
</protein>
<gene>
    <name evidence="4" type="ORF">GXY80_01980</name>
</gene>
<dbReference type="SUPFAM" id="SSF52172">
    <property type="entry name" value="CheY-like"/>
    <property type="match status" value="1"/>
</dbReference>
<dbReference type="Gene3D" id="3.30.450.40">
    <property type="match status" value="1"/>
</dbReference>
<dbReference type="InterPro" id="IPR001789">
    <property type="entry name" value="Sig_transdc_resp-reg_receiver"/>
</dbReference>
<dbReference type="PANTHER" id="PTHR45228">
    <property type="entry name" value="CYCLIC DI-GMP PHOSPHODIESTERASE TM_0186-RELATED"/>
    <property type="match status" value="1"/>
</dbReference>
<dbReference type="SMART" id="SM00448">
    <property type="entry name" value="REC"/>
    <property type="match status" value="1"/>
</dbReference>
<evidence type="ECO:0000256" key="1">
    <source>
        <dbReference type="PROSITE-ProRule" id="PRU00169"/>
    </source>
</evidence>
<sequence>MIEGSKILLVDDNREIVDVLADFLSMNGCIIHNASTGKEALDVLNRTEIEIVILDIRLPDISGIALLDTIKIKDPTVGVIMITGYHDPGLIVKAMKKGASDFLVKPFEFDKLILVMMRVVRERNLLVEKQTILDSLEDKKKIELLNRELQKKIQELTTMYHISNRFNSLNILDDVYEKMIRIINEILDAKDCGYYILDAERNELVLYKELASGNGNANRKRLTISEGLLEGALSPRRYHVEGDKVFAPLLIKGEHIGFAVVSGKGFRGGGKRNFSESDLFFLRLITEKASIQIENRMLYESLFEGVLHTLTSLILAINRRDSYTQDHCKRVTRMSLALSERLGLSNYEKDVLRVVAPIHDVGKIGIPDAILLKPAVLTNEEYAIIKTHVLHGEDIMNKFEILSNEAKVVRHHHERFDGTGYPDGLSGEDIPRCSRIIAVCDTYDAMATNRPYRNALTRQEAIAEIVRSKGGQLDPAMTECFIEMVNDDGKLDG</sequence>
<accession>A0A971M1X7</accession>
<dbReference type="InterPro" id="IPR029016">
    <property type="entry name" value="GAF-like_dom_sf"/>
</dbReference>
<reference evidence="4" key="2">
    <citation type="submission" date="2020-01" db="EMBL/GenBank/DDBJ databases">
        <authorList>
            <person name="Campanaro S."/>
        </authorList>
    </citation>
    <scope>NUCLEOTIDE SEQUENCE</scope>
    <source>
        <strain evidence="4">AS06rmzACSIP_7</strain>
    </source>
</reference>
<evidence type="ECO:0000259" key="3">
    <source>
        <dbReference type="PROSITE" id="PS51832"/>
    </source>
</evidence>
<dbReference type="CDD" id="cd00156">
    <property type="entry name" value="REC"/>
    <property type="match status" value="1"/>
</dbReference>
<dbReference type="AlphaFoldDB" id="A0A971M1X7"/>
<evidence type="ECO:0000313" key="4">
    <source>
        <dbReference type="EMBL" id="NLW34238.1"/>
    </source>
</evidence>
<proteinExistence type="predicted"/>
<dbReference type="EMBL" id="JAAYEE010000032">
    <property type="protein sequence ID" value="NLW34238.1"/>
    <property type="molecule type" value="Genomic_DNA"/>
</dbReference>
<dbReference type="Gene3D" id="3.40.50.2300">
    <property type="match status" value="1"/>
</dbReference>
<dbReference type="Gene3D" id="1.10.3210.10">
    <property type="entry name" value="Hypothetical protein af1432"/>
    <property type="match status" value="1"/>
</dbReference>
<reference evidence="4" key="1">
    <citation type="journal article" date="2020" name="Biotechnol. Biofuels">
        <title>New insights from the biogas microbiome by comprehensive genome-resolved metagenomics of nearly 1600 species originating from multiple anaerobic digesters.</title>
        <authorList>
            <person name="Campanaro S."/>
            <person name="Treu L."/>
            <person name="Rodriguez-R L.M."/>
            <person name="Kovalovszki A."/>
            <person name="Ziels R.M."/>
            <person name="Maus I."/>
            <person name="Zhu X."/>
            <person name="Kougias P.G."/>
            <person name="Basile A."/>
            <person name="Luo G."/>
            <person name="Schluter A."/>
            <person name="Konstantinidis K.T."/>
            <person name="Angelidaki I."/>
        </authorList>
    </citation>
    <scope>NUCLEOTIDE SEQUENCE</scope>
    <source>
        <strain evidence="4">AS06rmzACSIP_7</strain>
    </source>
</reference>
<dbReference type="PROSITE" id="PS51832">
    <property type="entry name" value="HD_GYP"/>
    <property type="match status" value="1"/>
</dbReference>
<evidence type="ECO:0000259" key="2">
    <source>
        <dbReference type="PROSITE" id="PS50110"/>
    </source>
</evidence>
<dbReference type="Proteomes" id="UP000777265">
    <property type="component" value="Unassembled WGS sequence"/>
</dbReference>
<dbReference type="CDD" id="cd00077">
    <property type="entry name" value="HDc"/>
    <property type="match status" value="1"/>
</dbReference>
<dbReference type="Pfam" id="PF00072">
    <property type="entry name" value="Response_reg"/>
    <property type="match status" value="1"/>
</dbReference>
<dbReference type="PANTHER" id="PTHR45228:SF4">
    <property type="entry name" value="LIPOPROTEIN"/>
    <property type="match status" value="1"/>
</dbReference>
<feature type="domain" description="HD-GYP" evidence="3">
    <location>
        <begin position="302"/>
        <end position="493"/>
    </location>
</feature>
<feature type="domain" description="Response regulatory" evidence="2">
    <location>
        <begin position="6"/>
        <end position="120"/>
    </location>
</feature>
<dbReference type="InterPro" id="IPR003607">
    <property type="entry name" value="HD/PDEase_dom"/>
</dbReference>
<comment type="caution">
    <text evidence="4">The sequence shown here is derived from an EMBL/GenBank/DDBJ whole genome shotgun (WGS) entry which is preliminary data.</text>
</comment>
<dbReference type="SUPFAM" id="SSF109604">
    <property type="entry name" value="HD-domain/PDEase-like"/>
    <property type="match status" value="1"/>
</dbReference>
<feature type="modified residue" description="4-aspartylphosphate" evidence="1">
    <location>
        <position position="55"/>
    </location>
</feature>
<dbReference type="GO" id="GO:0000160">
    <property type="term" value="P:phosphorelay signal transduction system"/>
    <property type="evidence" value="ECO:0007669"/>
    <property type="project" value="InterPro"/>
</dbReference>
<name>A0A971M1X7_9BACT</name>
<dbReference type="SMART" id="SM00471">
    <property type="entry name" value="HDc"/>
    <property type="match status" value="1"/>
</dbReference>
<dbReference type="InterPro" id="IPR052020">
    <property type="entry name" value="Cyclic_di-GMP/3'3'-cGAMP_PDE"/>
</dbReference>
<dbReference type="SUPFAM" id="SSF55781">
    <property type="entry name" value="GAF domain-like"/>
    <property type="match status" value="1"/>
</dbReference>
<dbReference type="InterPro" id="IPR011006">
    <property type="entry name" value="CheY-like_superfamily"/>
</dbReference>
<evidence type="ECO:0000313" key="5">
    <source>
        <dbReference type="Proteomes" id="UP000777265"/>
    </source>
</evidence>
<dbReference type="PROSITE" id="PS50110">
    <property type="entry name" value="RESPONSE_REGULATORY"/>
    <property type="match status" value="1"/>
</dbReference>